<keyword evidence="2" id="KW-1185">Reference proteome</keyword>
<accession>A0A4Y7TZR6</accession>
<dbReference type="AlphaFoldDB" id="A0A4Y7TZR6"/>
<gene>
    <name evidence="1" type="ORF">FA13DRAFT_5527</name>
</gene>
<dbReference type="SUPFAM" id="SSF52047">
    <property type="entry name" value="RNI-like"/>
    <property type="match status" value="1"/>
</dbReference>
<evidence type="ECO:0000313" key="2">
    <source>
        <dbReference type="Proteomes" id="UP000298030"/>
    </source>
</evidence>
<proteinExistence type="predicted"/>
<evidence type="ECO:0000313" key="1">
    <source>
        <dbReference type="EMBL" id="TEB39501.1"/>
    </source>
</evidence>
<evidence type="ECO:0008006" key="3">
    <source>
        <dbReference type="Google" id="ProtNLM"/>
    </source>
</evidence>
<comment type="caution">
    <text evidence="1">The sequence shown here is derived from an EMBL/GenBank/DDBJ whole genome shotgun (WGS) entry which is preliminary data.</text>
</comment>
<protein>
    <recommendedName>
        <fullName evidence="3">F-box domain-containing protein</fullName>
    </recommendedName>
</protein>
<name>A0A4Y7TZR6_COPMI</name>
<reference evidence="1 2" key="1">
    <citation type="journal article" date="2019" name="Nat. Ecol. Evol.">
        <title>Megaphylogeny resolves global patterns of mushroom evolution.</title>
        <authorList>
            <person name="Varga T."/>
            <person name="Krizsan K."/>
            <person name="Foldi C."/>
            <person name="Dima B."/>
            <person name="Sanchez-Garcia M."/>
            <person name="Sanchez-Ramirez S."/>
            <person name="Szollosi G.J."/>
            <person name="Szarkandi J.G."/>
            <person name="Papp V."/>
            <person name="Albert L."/>
            <person name="Andreopoulos W."/>
            <person name="Angelini C."/>
            <person name="Antonin V."/>
            <person name="Barry K.W."/>
            <person name="Bougher N.L."/>
            <person name="Buchanan P."/>
            <person name="Buyck B."/>
            <person name="Bense V."/>
            <person name="Catcheside P."/>
            <person name="Chovatia M."/>
            <person name="Cooper J."/>
            <person name="Damon W."/>
            <person name="Desjardin D."/>
            <person name="Finy P."/>
            <person name="Geml J."/>
            <person name="Haridas S."/>
            <person name="Hughes K."/>
            <person name="Justo A."/>
            <person name="Karasinski D."/>
            <person name="Kautmanova I."/>
            <person name="Kiss B."/>
            <person name="Kocsube S."/>
            <person name="Kotiranta H."/>
            <person name="LaButti K.M."/>
            <person name="Lechner B.E."/>
            <person name="Liimatainen K."/>
            <person name="Lipzen A."/>
            <person name="Lukacs Z."/>
            <person name="Mihaltcheva S."/>
            <person name="Morgado L.N."/>
            <person name="Niskanen T."/>
            <person name="Noordeloos M.E."/>
            <person name="Ohm R.A."/>
            <person name="Ortiz-Santana B."/>
            <person name="Ovrebo C."/>
            <person name="Racz N."/>
            <person name="Riley R."/>
            <person name="Savchenko A."/>
            <person name="Shiryaev A."/>
            <person name="Soop K."/>
            <person name="Spirin V."/>
            <person name="Szebenyi C."/>
            <person name="Tomsovsky M."/>
            <person name="Tulloss R.E."/>
            <person name="Uehling J."/>
            <person name="Grigoriev I.V."/>
            <person name="Vagvolgyi C."/>
            <person name="Papp T."/>
            <person name="Martin F.M."/>
            <person name="Miettinen O."/>
            <person name="Hibbett D.S."/>
            <person name="Nagy L.G."/>
        </authorList>
    </citation>
    <scope>NUCLEOTIDE SEQUENCE [LARGE SCALE GENOMIC DNA]</scope>
    <source>
        <strain evidence="1 2">FP101781</strain>
    </source>
</reference>
<dbReference type="EMBL" id="QPFP01000001">
    <property type="protein sequence ID" value="TEB39501.1"/>
    <property type="molecule type" value="Genomic_DNA"/>
</dbReference>
<organism evidence="1 2">
    <name type="scientific">Coprinellus micaceus</name>
    <name type="common">Glistening ink-cap mushroom</name>
    <name type="synonym">Coprinus micaceus</name>
    <dbReference type="NCBI Taxonomy" id="71717"/>
    <lineage>
        <taxon>Eukaryota</taxon>
        <taxon>Fungi</taxon>
        <taxon>Dikarya</taxon>
        <taxon>Basidiomycota</taxon>
        <taxon>Agaricomycotina</taxon>
        <taxon>Agaricomycetes</taxon>
        <taxon>Agaricomycetidae</taxon>
        <taxon>Agaricales</taxon>
        <taxon>Agaricineae</taxon>
        <taxon>Psathyrellaceae</taxon>
        <taxon>Coprinellus</taxon>
    </lineage>
</organism>
<dbReference type="Proteomes" id="UP000298030">
    <property type="component" value="Unassembled WGS sequence"/>
</dbReference>
<sequence length="389" mass="43155">MAANFLARETVEQILKDTVPILGDEAKRTIITFSTLNATWAELSRPYLLNDFALKGEEDALAYLGLISSPHSTFPSPTRCERFALESSVMSEAGISALRDVVESVLPPNYLHLHAIDGGIPNAILQVFTSWTNLQHLSISGGVHAPSMFFDQLTQFASLRSLRLHDFRFESATEDTRYTFPPGLTDLSLSRSSSVWIFLQSHVIPSGGFDGIRELRIQARFSFLVGGVWEMAECLAALQNVETLELEPIYTDCPNLRRNMESIFLPLNMPLLRIQGLKKLCLKFAQVPSEFVFNVLIMSTIHLPSINTDMAIDISLPQSSALWDNTDPAFLLRQLLAETNPVNTPNLEPESSITVRRFPGALPQDIGDTKIARVCGYPVAFVDTKSTPA</sequence>